<dbReference type="RefSeq" id="WP_343766215.1">
    <property type="nucleotide sequence ID" value="NZ_BAAACF010000001.1"/>
</dbReference>
<dbReference type="PANTHER" id="PTHR46401:SF2">
    <property type="entry name" value="GLYCOSYLTRANSFERASE WBBK-RELATED"/>
    <property type="match status" value="1"/>
</dbReference>
<dbReference type="SUPFAM" id="SSF53756">
    <property type="entry name" value="UDP-Glycosyltransferase/glycogen phosphorylase"/>
    <property type="match status" value="1"/>
</dbReference>
<organism evidence="3 4">
    <name type="scientific">Clostridium malenominatum</name>
    <dbReference type="NCBI Taxonomy" id="1539"/>
    <lineage>
        <taxon>Bacteria</taxon>
        <taxon>Bacillati</taxon>
        <taxon>Bacillota</taxon>
        <taxon>Clostridia</taxon>
        <taxon>Eubacteriales</taxon>
        <taxon>Clostridiaceae</taxon>
        <taxon>Clostridium</taxon>
    </lineage>
</organism>
<dbReference type="PANTHER" id="PTHR46401">
    <property type="entry name" value="GLYCOSYLTRANSFERASE WBBK-RELATED"/>
    <property type="match status" value="1"/>
</dbReference>
<keyword evidence="4" id="KW-1185">Reference proteome</keyword>
<sequence length="329" mass="38681">MRVIYCIRNDYLRNFAGDSMQALKSAEHLRKMGVHIDINNGHIEDYSSYDLVHLFNLTRTGETYKYYKIGKYYKKTILLSPMYWDLKKYYDYEKDLEGIRMWGKCAHYRSEILKGCRIIYPNSESEGELLRKEFGKYIKYEVIHDGVEVEDDQVPLYNFKDRYNLENYILCVGRICKIKNQLTLAKICNNLNLRLVLIGNIDDKDYFNECMKYKNVTYLGFMDSYNIYNAYRFAKLHASPSFIEIPGISSLEAAASGCNILTTKEGSAYEYFGDEATYCNPFQEESITKGVLEGINKRKDNNLKNHILDYYNWNKCIEKLYESYKAILG</sequence>
<gene>
    <name evidence="3" type="ORF">GCM10008905_05050</name>
</gene>
<dbReference type="Gene3D" id="3.40.50.2000">
    <property type="entry name" value="Glycogen Phosphorylase B"/>
    <property type="match status" value="2"/>
</dbReference>
<name>A0ABP3TYA0_9CLOT</name>
<dbReference type="InterPro" id="IPR001296">
    <property type="entry name" value="Glyco_trans_1"/>
</dbReference>
<feature type="domain" description="Glycosyl transferase family 1" evidence="2">
    <location>
        <begin position="166"/>
        <end position="299"/>
    </location>
</feature>
<evidence type="ECO:0000256" key="1">
    <source>
        <dbReference type="ARBA" id="ARBA00022679"/>
    </source>
</evidence>
<proteinExistence type="predicted"/>
<reference evidence="4" key="1">
    <citation type="journal article" date="2019" name="Int. J. Syst. Evol. Microbiol.">
        <title>The Global Catalogue of Microorganisms (GCM) 10K type strain sequencing project: providing services to taxonomists for standard genome sequencing and annotation.</title>
        <authorList>
            <consortium name="The Broad Institute Genomics Platform"/>
            <consortium name="The Broad Institute Genome Sequencing Center for Infectious Disease"/>
            <person name="Wu L."/>
            <person name="Ma J."/>
        </authorList>
    </citation>
    <scope>NUCLEOTIDE SEQUENCE [LARGE SCALE GENOMIC DNA]</scope>
    <source>
        <strain evidence="4">JCM 1405</strain>
    </source>
</reference>
<accession>A0ABP3TYA0</accession>
<dbReference type="EMBL" id="BAAACF010000001">
    <property type="protein sequence ID" value="GAA0718345.1"/>
    <property type="molecule type" value="Genomic_DNA"/>
</dbReference>
<evidence type="ECO:0000313" key="3">
    <source>
        <dbReference type="EMBL" id="GAA0718345.1"/>
    </source>
</evidence>
<evidence type="ECO:0000259" key="2">
    <source>
        <dbReference type="Pfam" id="PF00534"/>
    </source>
</evidence>
<keyword evidence="1" id="KW-0808">Transferase</keyword>
<evidence type="ECO:0000313" key="4">
    <source>
        <dbReference type="Proteomes" id="UP001500339"/>
    </source>
</evidence>
<dbReference type="CDD" id="cd03801">
    <property type="entry name" value="GT4_PimA-like"/>
    <property type="match status" value="1"/>
</dbReference>
<protein>
    <submittedName>
        <fullName evidence="3">Glycosyltransferase</fullName>
    </submittedName>
</protein>
<dbReference type="Pfam" id="PF00534">
    <property type="entry name" value="Glycos_transf_1"/>
    <property type="match status" value="1"/>
</dbReference>
<comment type="caution">
    <text evidence="3">The sequence shown here is derived from an EMBL/GenBank/DDBJ whole genome shotgun (WGS) entry which is preliminary data.</text>
</comment>
<dbReference type="Proteomes" id="UP001500339">
    <property type="component" value="Unassembled WGS sequence"/>
</dbReference>